<dbReference type="SMART" id="SM00382">
    <property type="entry name" value="AAA"/>
    <property type="match status" value="1"/>
</dbReference>
<dbReference type="InterPro" id="IPR003439">
    <property type="entry name" value="ABC_transporter-like_ATP-bd"/>
</dbReference>
<organism evidence="11 12">
    <name type="scientific">Tabrizicola soli</name>
    <dbReference type="NCBI Taxonomy" id="2185115"/>
    <lineage>
        <taxon>Bacteria</taxon>
        <taxon>Pseudomonadati</taxon>
        <taxon>Pseudomonadota</taxon>
        <taxon>Alphaproteobacteria</taxon>
        <taxon>Rhodobacterales</taxon>
        <taxon>Paracoccaceae</taxon>
        <taxon>Tabrizicola</taxon>
    </lineage>
</organism>
<evidence type="ECO:0000256" key="3">
    <source>
        <dbReference type="ARBA" id="ARBA00022448"/>
    </source>
</evidence>
<evidence type="ECO:0000256" key="9">
    <source>
        <dbReference type="SAM" id="MobiDB-lite"/>
    </source>
</evidence>
<name>A0ABV7DS12_9RHOB</name>
<comment type="subcellular location">
    <subcellularLocation>
        <location evidence="1">Cell membrane</location>
        <topology evidence="1">Peripheral membrane protein</topology>
    </subcellularLocation>
</comment>
<dbReference type="Gene3D" id="3.40.50.300">
    <property type="entry name" value="P-loop containing nucleotide triphosphate hydrolases"/>
    <property type="match status" value="1"/>
</dbReference>
<dbReference type="PIRSF" id="PIRSF039085">
    <property type="entry name" value="ABC_ATPase_HisP"/>
    <property type="match status" value="1"/>
</dbReference>
<evidence type="ECO:0000256" key="8">
    <source>
        <dbReference type="ARBA" id="ARBA00023136"/>
    </source>
</evidence>
<keyword evidence="8" id="KW-0472">Membrane</keyword>
<dbReference type="InterPro" id="IPR050086">
    <property type="entry name" value="MetN_ABC_transporter-like"/>
</dbReference>
<keyword evidence="12" id="KW-1185">Reference proteome</keyword>
<keyword evidence="6 11" id="KW-0067">ATP-binding</keyword>
<accession>A0ABV7DS12</accession>
<reference evidence="12" key="1">
    <citation type="journal article" date="2019" name="Int. J. Syst. Evol. Microbiol.">
        <title>The Global Catalogue of Microorganisms (GCM) 10K type strain sequencing project: providing services to taxonomists for standard genome sequencing and annotation.</title>
        <authorList>
            <consortium name="The Broad Institute Genomics Platform"/>
            <consortium name="The Broad Institute Genome Sequencing Center for Infectious Disease"/>
            <person name="Wu L."/>
            <person name="Ma J."/>
        </authorList>
    </citation>
    <scope>NUCLEOTIDE SEQUENCE [LARGE SCALE GENOMIC DNA]</scope>
    <source>
        <strain evidence="12">KCTC 62102</strain>
    </source>
</reference>
<comment type="caution">
    <text evidence="11">The sequence shown here is derived from an EMBL/GenBank/DDBJ whole genome shotgun (WGS) entry which is preliminary data.</text>
</comment>
<keyword evidence="4" id="KW-1003">Cell membrane</keyword>
<dbReference type="PROSITE" id="PS50893">
    <property type="entry name" value="ABC_TRANSPORTER_2"/>
    <property type="match status" value="1"/>
</dbReference>
<feature type="compositionally biased region" description="Low complexity" evidence="9">
    <location>
        <begin position="14"/>
        <end position="27"/>
    </location>
</feature>
<dbReference type="RefSeq" id="WP_277922985.1">
    <property type="nucleotide sequence ID" value="NZ_JAEACP010000026.1"/>
</dbReference>
<keyword evidence="3" id="KW-0813">Transport</keyword>
<sequence length="280" mass="30576">MAYDLDVARMKALSPSPLGAPSASGSPAPEPSRPVIKLDHLSKSFGTFQALQDINLSVLQGDVLAIIGPSGSGKSTLLRCINWLEPANSGRITVGDLSLDCSKPVGKEQITTLRRQLGMVFQSFNLFPHMTVLRNVSLAQERTLGRSRREADEVSMGLLERVGLADKAHQYPVRCSGGQQQRIAIARALALDPKVMLFDEPTSALDPELGLEVLAVMRELASSGMTMIVVTHEMGFAENVSEHTMIMADGQILEYGPSREVIRNPQTERARRFLRAVNDR</sequence>
<evidence type="ECO:0000313" key="11">
    <source>
        <dbReference type="EMBL" id="MFC3085328.1"/>
    </source>
</evidence>
<feature type="domain" description="ABC transporter" evidence="10">
    <location>
        <begin position="36"/>
        <end position="274"/>
    </location>
</feature>
<dbReference type="GO" id="GO:0005524">
    <property type="term" value="F:ATP binding"/>
    <property type="evidence" value="ECO:0007669"/>
    <property type="project" value="UniProtKB-KW"/>
</dbReference>
<dbReference type="EMBL" id="JBHRSM010000009">
    <property type="protein sequence ID" value="MFC3085328.1"/>
    <property type="molecule type" value="Genomic_DNA"/>
</dbReference>
<protein>
    <submittedName>
        <fullName evidence="11">Amino acid ABC transporter ATP-binding protein</fullName>
    </submittedName>
</protein>
<proteinExistence type="inferred from homology"/>
<evidence type="ECO:0000256" key="5">
    <source>
        <dbReference type="ARBA" id="ARBA00022741"/>
    </source>
</evidence>
<dbReference type="InterPro" id="IPR030679">
    <property type="entry name" value="ABC_ATPase_HisP-typ"/>
</dbReference>
<comment type="similarity">
    <text evidence="2">Belongs to the ABC transporter superfamily.</text>
</comment>
<dbReference type="PROSITE" id="PS00211">
    <property type="entry name" value="ABC_TRANSPORTER_1"/>
    <property type="match status" value="1"/>
</dbReference>
<dbReference type="PANTHER" id="PTHR43166:SF9">
    <property type="entry name" value="GLUTAMATE_ASPARTATE IMPORT ATP-BINDING PROTEIN GLTL"/>
    <property type="match status" value="1"/>
</dbReference>
<dbReference type="Proteomes" id="UP001595445">
    <property type="component" value="Unassembled WGS sequence"/>
</dbReference>
<gene>
    <name evidence="11" type="ORF">ACFOD6_04610</name>
</gene>
<keyword evidence="5" id="KW-0547">Nucleotide-binding</keyword>
<evidence type="ECO:0000259" key="10">
    <source>
        <dbReference type="PROSITE" id="PS50893"/>
    </source>
</evidence>
<evidence type="ECO:0000256" key="6">
    <source>
        <dbReference type="ARBA" id="ARBA00022840"/>
    </source>
</evidence>
<dbReference type="InterPro" id="IPR003593">
    <property type="entry name" value="AAA+_ATPase"/>
</dbReference>
<keyword evidence="7" id="KW-0029">Amino-acid transport</keyword>
<evidence type="ECO:0000313" key="12">
    <source>
        <dbReference type="Proteomes" id="UP001595445"/>
    </source>
</evidence>
<dbReference type="PANTHER" id="PTHR43166">
    <property type="entry name" value="AMINO ACID IMPORT ATP-BINDING PROTEIN"/>
    <property type="match status" value="1"/>
</dbReference>
<evidence type="ECO:0000256" key="7">
    <source>
        <dbReference type="ARBA" id="ARBA00022970"/>
    </source>
</evidence>
<evidence type="ECO:0000256" key="2">
    <source>
        <dbReference type="ARBA" id="ARBA00005417"/>
    </source>
</evidence>
<dbReference type="CDD" id="cd03262">
    <property type="entry name" value="ABC_HisP_GlnQ"/>
    <property type="match status" value="1"/>
</dbReference>
<dbReference type="SUPFAM" id="SSF52540">
    <property type="entry name" value="P-loop containing nucleoside triphosphate hydrolases"/>
    <property type="match status" value="1"/>
</dbReference>
<dbReference type="InterPro" id="IPR027417">
    <property type="entry name" value="P-loop_NTPase"/>
</dbReference>
<feature type="region of interest" description="Disordered" evidence="9">
    <location>
        <begin position="14"/>
        <end position="33"/>
    </location>
</feature>
<evidence type="ECO:0000256" key="4">
    <source>
        <dbReference type="ARBA" id="ARBA00022475"/>
    </source>
</evidence>
<dbReference type="Pfam" id="PF00005">
    <property type="entry name" value="ABC_tran"/>
    <property type="match status" value="1"/>
</dbReference>
<dbReference type="InterPro" id="IPR017871">
    <property type="entry name" value="ABC_transporter-like_CS"/>
</dbReference>
<evidence type="ECO:0000256" key="1">
    <source>
        <dbReference type="ARBA" id="ARBA00004202"/>
    </source>
</evidence>